<sequence>MPNPFIDAEAIDERLDLAQEEEEEEEEDVTDFIDKDAIQDFQQLQLLEDLPHHSCFNEWMKTLSSISEKYERSPSTFSSQVSSRPLSQYQHSPERDNLRAAVNQVPDSQLHMLLRNDDSSSFWKLKCQPKEQYSLLYDILSFKATSTPSGPPRKAPDAPIPFTPILLRSSTSVKSTGSDPCSHAWSAVANYVTSGQSIPQIQAELEAILGDKYHADDWHAAITSGTVEGDDDASVKAAEAAVYRLAAADGYPIAPVASNNAALNGGPPPASSSTSSTSTAVTVPIQAVPMPFPQLFSTNACTNDRAHTPLFLPDPSPTPSVIPLPSVEQMFLQTFVPPPIPPTPKIPLPDTASSDADLLSATFSLDAAPTIKHSAGPSSPNTGSNPLLTDHNIDPDDKNDMSSSNLPNSPIHAAFCVSHNIDCIYLETEPSFHPDAAKYSSITTYLHQHSAVRRLKYGHLDIKQIPPGDVADLLQWDCPTIQANTWIRVTKEGPYCSDVGLVTRRESSGGLRRLRVLLLSRPSPDAGQKRKPGRPPQALLHEPKDSPHPFTGKWQDTRDYKNGLIVLLLGDPQVTHKDVTFTDEAHFLFNKSGHLLLMRCPVPAPDSWVFELGEQVYSVQSDREKEGSIKSVEAQRCLVEYKDCLDDYIAKRNLRKKFRSTDSVEITWGDRKEEHGVIVAVWWETCEIALLREKAATELVVVHMNHCRRDHPRDGGGILWINERVTMCWGQYPGYTGVVKDIFPPRRPDQFTKLEVWIPTLTLSLQFNHDDMYQIITRKMLKDAVPLTPQQQHFRQPNWTNNTQSTIVVDPLTGLCVNVNAPLMQTPREPWINKSMKITRGPMKDYVGRVIGVN</sequence>
<protein>
    <submittedName>
        <fullName evidence="3">Uncharacterized protein</fullName>
    </submittedName>
</protein>
<accession>A0ABR1J2Y0</accession>
<gene>
    <name evidence="3" type="ORF">VKT23_015226</name>
</gene>
<dbReference type="Proteomes" id="UP001498398">
    <property type="component" value="Unassembled WGS sequence"/>
</dbReference>
<evidence type="ECO:0000256" key="1">
    <source>
        <dbReference type="SAM" id="Coils"/>
    </source>
</evidence>
<evidence type="ECO:0000313" key="4">
    <source>
        <dbReference type="Proteomes" id="UP001498398"/>
    </source>
</evidence>
<evidence type="ECO:0000256" key="2">
    <source>
        <dbReference type="SAM" id="MobiDB-lite"/>
    </source>
</evidence>
<feature type="compositionally biased region" description="Basic and acidic residues" evidence="2">
    <location>
        <begin position="391"/>
        <end position="400"/>
    </location>
</feature>
<keyword evidence="1" id="KW-0175">Coiled coil</keyword>
<feature type="region of interest" description="Disordered" evidence="2">
    <location>
        <begin position="370"/>
        <end position="405"/>
    </location>
</feature>
<keyword evidence="4" id="KW-1185">Reference proteome</keyword>
<evidence type="ECO:0000313" key="3">
    <source>
        <dbReference type="EMBL" id="KAK7444548.1"/>
    </source>
</evidence>
<comment type="caution">
    <text evidence="3">The sequence shown here is derived from an EMBL/GenBank/DDBJ whole genome shotgun (WGS) entry which is preliminary data.</text>
</comment>
<feature type="compositionally biased region" description="Polar residues" evidence="2">
    <location>
        <begin position="376"/>
        <end position="387"/>
    </location>
</feature>
<proteinExistence type="predicted"/>
<dbReference type="EMBL" id="JBANRG010000050">
    <property type="protein sequence ID" value="KAK7444548.1"/>
    <property type="molecule type" value="Genomic_DNA"/>
</dbReference>
<feature type="coiled-coil region" evidence="1">
    <location>
        <begin position="8"/>
        <end position="35"/>
    </location>
</feature>
<feature type="compositionally biased region" description="Polar residues" evidence="2">
    <location>
        <begin position="74"/>
        <end position="91"/>
    </location>
</feature>
<feature type="region of interest" description="Disordered" evidence="2">
    <location>
        <begin position="74"/>
        <end position="94"/>
    </location>
</feature>
<feature type="region of interest" description="Disordered" evidence="2">
    <location>
        <begin position="522"/>
        <end position="553"/>
    </location>
</feature>
<organism evidence="3 4">
    <name type="scientific">Marasmiellus scandens</name>
    <dbReference type="NCBI Taxonomy" id="2682957"/>
    <lineage>
        <taxon>Eukaryota</taxon>
        <taxon>Fungi</taxon>
        <taxon>Dikarya</taxon>
        <taxon>Basidiomycota</taxon>
        <taxon>Agaricomycotina</taxon>
        <taxon>Agaricomycetes</taxon>
        <taxon>Agaricomycetidae</taxon>
        <taxon>Agaricales</taxon>
        <taxon>Marasmiineae</taxon>
        <taxon>Omphalotaceae</taxon>
        <taxon>Marasmiellus</taxon>
    </lineage>
</organism>
<reference evidence="3 4" key="1">
    <citation type="submission" date="2024-01" db="EMBL/GenBank/DDBJ databases">
        <title>A draft genome for the cacao thread blight pathogen Marasmiellus scandens.</title>
        <authorList>
            <person name="Baruah I.K."/>
            <person name="Leung J."/>
            <person name="Bukari Y."/>
            <person name="Amoako-Attah I."/>
            <person name="Meinhardt L.W."/>
            <person name="Bailey B.A."/>
            <person name="Cohen S.P."/>
        </authorList>
    </citation>
    <scope>NUCLEOTIDE SEQUENCE [LARGE SCALE GENOMIC DNA]</scope>
    <source>
        <strain evidence="3 4">GH-19</strain>
    </source>
</reference>
<name>A0ABR1J2Y0_9AGAR</name>